<name>A0A9P6TH75_9BASI</name>
<feature type="non-terminal residue" evidence="1">
    <location>
        <position position="1"/>
    </location>
</feature>
<accession>A0A9P6TH75</accession>
<evidence type="ECO:0000313" key="1">
    <source>
        <dbReference type="EMBL" id="KAG0150503.1"/>
    </source>
</evidence>
<keyword evidence="2" id="KW-1185">Reference proteome</keyword>
<protein>
    <submittedName>
        <fullName evidence="1">Uncharacterized protein</fullName>
    </submittedName>
</protein>
<dbReference type="AlphaFoldDB" id="A0A9P6TH75"/>
<comment type="caution">
    <text evidence="1">The sequence shown here is derived from an EMBL/GenBank/DDBJ whole genome shotgun (WGS) entry which is preliminary data.</text>
</comment>
<dbReference type="EMBL" id="MU167219">
    <property type="protein sequence ID" value="KAG0150503.1"/>
    <property type="molecule type" value="Genomic_DNA"/>
</dbReference>
<gene>
    <name evidence="1" type="ORF">CROQUDRAFT_38281</name>
</gene>
<dbReference type="Proteomes" id="UP000886653">
    <property type="component" value="Unassembled WGS sequence"/>
</dbReference>
<evidence type="ECO:0000313" key="2">
    <source>
        <dbReference type="Proteomes" id="UP000886653"/>
    </source>
</evidence>
<sequence length="56" mass="6418">FIWVTVPAPTDKAALDAFEMQHKQVMMVIQATIDATHHQHIAHTDDPYETFQALEK</sequence>
<reference evidence="1" key="1">
    <citation type="submission" date="2013-11" db="EMBL/GenBank/DDBJ databases">
        <title>Genome sequence of the fusiform rust pathogen reveals effectors for host alternation and coevolution with pine.</title>
        <authorList>
            <consortium name="DOE Joint Genome Institute"/>
            <person name="Smith K."/>
            <person name="Pendleton A."/>
            <person name="Kubisiak T."/>
            <person name="Anderson C."/>
            <person name="Salamov A."/>
            <person name="Aerts A."/>
            <person name="Riley R."/>
            <person name="Clum A."/>
            <person name="Lindquist E."/>
            <person name="Ence D."/>
            <person name="Campbell M."/>
            <person name="Kronenberg Z."/>
            <person name="Feau N."/>
            <person name="Dhillon B."/>
            <person name="Hamelin R."/>
            <person name="Burleigh J."/>
            <person name="Smith J."/>
            <person name="Yandell M."/>
            <person name="Nelson C."/>
            <person name="Grigoriev I."/>
            <person name="Davis J."/>
        </authorList>
    </citation>
    <scope>NUCLEOTIDE SEQUENCE</scope>
    <source>
        <strain evidence="1">G11</strain>
    </source>
</reference>
<proteinExistence type="predicted"/>
<organism evidence="1 2">
    <name type="scientific">Cronartium quercuum f. sp. fusiforme G11</name>
    <dbReference type="NCBI Taxonomy" id="708437"/>
    <lineage>
        <taxon>Eukaryota</taxon>
        <taxon>Fungi</taxon>
        <taxon>Dikarya</taxon>
        <taxon>Basidiomycota</taxon>
        <taxon>Pucciniomycotina</taxon>
        <taxon>Pucciniomycetes</taxon>
        <taxon>Pucciniales</taxon>
        <taxon>Coleosporiaceae</taxon>
        <taxon>Cronartium</taxon>
    </lineage>
</organism>